<sequence length="387" mass="43499">MSSTRNYRSGLSGGPRDRAEGLGSKRGRPIPNTNITARREQYNHTSDRKATPTTPLDGSRTIGGGDTQGHNQRRSDAKREGRIVSQQEYQRRKEKGLCFRCGEAYSPMHKCAFKLLQVAVLEEEEGEEEELIDTLTEGDGQEEDIEDCGTLELPLFSISGMNQPQTLKLRGRIKDEEIVVMVDSGASHNFVSRALMEKLGLGIDETVRFGVCLGNGGRIQCQGLCRNLQVELGAYTATITGHLFELGSVDVILGVDWLRTLGEVLLDWNKLRMCFNAGDRMVELKGDPTLQRSLVSLRSICKLTEVEFAATLYSVDKCGQQYAQSLPECTLENCRPYWMITGWYSINPTGYHRKELKIMGLSSRKDMNPYRFAHTVMRTGRRMKLRS</sequence>
<evidence type="ECO:0008006" key="4">
    <source>
        <dbReference type="Google" id="ProtNLM"/>
    </source>
</evidence>
<dbReference type="EMBL" id="KV011879">
    <property type="protein sequence ID" value="KZV25380.1"/>
    <property type="molecule type" value="Genomic_DNA"/>
</dbReference>
<feature type="compositionally biased region" description="Basic and acidic residues" evidence="1">
    <location>
        <begin position="37"/>
        <end position="50"/>
    </location>
</feature>
<accession>A0A2Z7AWT6</accession>
<gene>
    <name evidence="2" type="ORF">F511_07264</name>
</gene>
<feature type="compositionally biased region" description="Basic and acidic residues" evidence="1">
    <location>
        <begin position="73"/>
        <end position="82"/>
    </location>
</feature>
<dbReference type="PANTHER" id="PTHR15503:SF22">
    <property type="entry name" value="TRANSPOSON TY3-I GAG POLYPROTEIN"/>
    <property type="match status" value="1"/>
</dbReference>
<dbReference type="Proteomes" id="UP000250235">
    <property type="component" value="Unassembled WGS sequence"/>
</dbReference>
<dbReference type="InterPro" id="IPR032567">
    <property type="entry name" value="RTL1-rel"/>
</dbReference>
<organism evidence="2 3">
    <name type="scientific">Dorcoceras hygrometricum</name>
    <dbReference type="NCBI Taxonomy" id="472368"/>
    <lineage>
        <taxon>Eukaryota</taxon>
        <taxon>Viridiplantae</taxon>
        <taxon>Streptophyta</taxon>
        <taxon>Embryophyta</taxon>
        <taxon>Tracheophyta</taxon>
        <taxon>Spermatophyta</taxon>
        <taxon>Magnoliopsida</taxon>
        <taxon>eudicotyledons</taxon>
        <taxon>Gunneridae</taxon>
        <taxon>Pentapetalae</taxon>
        <taxon>asterids</taxon>
        <taxon>lamiids</taxon>
        <taxon>Lamiales</taxon>
        <taxon>Gesneriaceae</taxon>
        <taxon>Didymocarpoideae</taxon>
        <taxon>Trichosporeae</taxon>
        <taxon>Loxocarpinae</taxon>
        <taxon>Dorcoceras</taxon>
    </lineage>
</organism>
<reference evidence="2 3" key="1">
    <citation type="journal article" date="2015" name="Proc. Natl. Acad. Sci. U.S.A.">
        <title>The resurrection genome of Boea hygrometrica: A blueprint for survival of dehydration.</title>
        <authorList>
            <person name="Xiao L."/>
            <person name="Yang G."/>
            <person name="Zhang L."/>
            <person name="Yang X."/>
            <person name="Zhao S."/>
            <person name="Ji Z."/>
            <person name="Zhou Q."/>
            <person name="Hu M."/>
            <person name="Wang Y."/>
            <person name="Chen M."/>
            <person name="Xu Y."/>
            <person name="Jin H."/>
            <person name="Xiao X."/>
            <person name="Hu G."/>
            <person name="Bao F."/>
            <person name="Hu Y."/>
            <person name="Wan P."/>
            <person name="Li L."/>
            <person name="Deng X."/>
            <person name="Kuang T."/>
            <person name="Xiang C."/>
            <person name="Zhu J.K."/>
            <person name="Oliver M.J."/>
            <person name="He Y."/>
        </authorList>
    </citation>
    <scope>NUCLEOTIDE SEQUENCE [LARGE SCALE GENOMIC DNA]</scope>
    <source>
        <strain evidence="3">cv. XS01</strain>
    </source>
</reference>
<evidence type="ECO:0000313" key="2">
    <source>
        <dbReference type="EMBL" id="KZV25380.1"/>
    </source>
</evidence>
<evidence type="ECO:0000256" key="1">
    <source>
        <dbReference type="SAM" id="MobiDB-lite"/>
    </source>
</evidence>
<dbReference type="Pfam" id="PF08284">
    <property type="entry name" value="RVP_2"/>
    <property type="match status" value="1"/>
</dbReference>
<proteinExistence type="predicted"/>
<keyword evidence="3" id="KW-1185">Reference proteome</keyword>
<feature type="region of interest" description="Disordered" evidence="1">
    <location>
        <begin position="1"/>
        <end position="88"/>
    </location>
</feature>
<dbReference type="PANTHER" id="PTHR15503">
    <property type="entry name" value="LDOC1 RELATED"/>
    <property type="match status" value="1"/>
</dbReference>
<dbReference type="SUPFAM" id="SSF50630">
    <property type="entry name" value="Acid proteases"/>
    <property type="match status" value="1"/>
</dbReference>
<name>A0A2Z7AWT6_9LAMI</name>
<dbReference type="Gene3D" id="2.40.70.10">
    <property type="entry name" value="Acid Proteases"/>
    <property type="match status" value="1"/>
</dbReference>
<protein>
    <recommendedName>
        <fullName evidence="4">Peroxidase 64</fullName>
    </recommendedName>
</protein>
<evidence type="ECO:0000313" key="3">
    <source>
        <dbReference type="Proteomes" id="UP000250235"/>
    </source>
</evidence>
<dbReference type="CDD" id="cd00303">
    <property type="entry name" value="retropepsin_like"/>
    <property type="match status" value="1"/>
</dbReference>
<dbReference type="OrthoDB" id="1934862at2759"/>
<dbReference type="InterPro" id="IPR021109">
    <property type="entry name" value="Peptidase_aspartic_dom_sf"/>
</dbReference>
<dbReference type="AlphaFoldDB" id="A0A2Z7AWT6"/>